<feature type="compositionally biased region" description="Polar residues" evidence="1">
    <location>
        <begin position="126"/>
        <end position="137"/>
    </location>
</feature>
<keyword evidence="3" id="KW-1185">Reference proteome</keyword>
<evidence type="ECO:0000313" key="3">
    <source>
        <dbReference type="Proteomes" id="UP000283269"/>
    </source>
</evidence>
<organism evidence="2 3">
    <name type="scientific">Psilocybe cyanescens</name>
    <dbReference type="NCBI Taxonomy" id="93625"/>
    <lineage>
        <taxon>Eukaryota</taxon>
        <taxon>Fungi</taxon>
        <taxon>Dikarya</taxon>
        <taxon>Basidiomycota</taxon>
        <taxon>Agaricomycotina</taxon>
        <taxon>Agaricomycetes</taxon>
        <taxon>Agaricomycetidae</taxon>
        <taxon>Agaricales</taxon>
        <taxon>Agaricineae</taxon>
        <taxon>Strophariaceae</taxon>
        <taxon>Psilocybe</taxon>
    </lineage>
</organism>
<comment type="caution">
    <text evidence="2">The sequence shown here is derived from an EMBL/GenBank/DDBJ whole genome shotgun (WGS) entry which is preliminary data.</text>
</comment>
<evidence type="ECO:0000313" key="2">
    <source>
        <dbReference type="EMBL" id="PPQ72596.1"/>
    </source>
</evidence>
<gene>
    <name evidence="2" type="ORF">CVT25_006557</name>
</gene>
<feature type="compositionally biased region" description="Polar residues" evidence="1">
    <location>
        <begin position="46"/>
        <end position="65"/>
    </location>
</feature>
<dbReference type="AlphaFoldDB" id="A0A409W274"/>
<name>A0A409W274_PSICY</name>
<feature type="region of interest" description="Disordered" evidence="1">
    <location>
        <begin position="46"/>
        <end position="137"/>
    </location>
</feature>
<evidence type="ECO:0000256" key="1">
    <source>
        <dbReference type="SAM" id="MobiDB-lite"/>
    </source>
</evidence>
<sequence length="137" mass="14317">MRSTITLPTLLPLLSLPLVFLLSPILLTSNTYSALAQRVADSPLTTITHAESTPTNPTPRRQSSGGRPGWDPRWGIGPVIPPPGVLQGLEINSDNDNDPPGPSESNSGTGGGEGADPPSEYDGDEPSSNHNQDVGNQ</sequence>
<accession>A0A409W274</accession>
<dbReference type="InParanoid" id="A0A409W274"/>
<proteinExistence type="predicted"/>
<dbReference type="EMBL" id="NHYD01003809">
    <property type="protein sequence ID" value="PPQ72596.1"/>
    <property type="molecule type" value="Genomic_DNA"/>
</dbReference>
<reference evidence="2 3" key="1">
    <citation type="journal article" date="2018" name="Evol. Lett.">
        <title>Horizontal gene cluster transfer increased hallucinogenic mushroom diversity.</title>
        <authorList>
            <person name="Reynolds H.T."/>
            <person name="Vijayakumar V."/>
            <person name="Gluck-Thaler E."/>
            <person name="Korotkin H.B."/>
            <person name="Matheny P.B."/>
            <person name="Slot J.C."/>
        </authorList>
    </citation>
    <scope>NUCLEOTIDE SEQUENCE [LARGE SCALE GENOMIC DNA]</scope>
    <source>
        <strain evidence="2 3">2631</strain>
    </source>
</reference>
<dbReference type="Proteomes" id="UP000283269">
    <property type="component" value="Unassembled WGS sequence"/>
</dbReference>
<protein>
    <submittedName>
        <fullName evidence="2">Uncharacterized protein</fullName>
    </submittedName>
</protein>